<feature type="region of interest" description="Disordered" evidence="2">
    <location>
        <begin position="1"/>
        <end position="34"/>
    </location>
</feature>
<dbReference type="Gene3D" id="2.120.10.30">
    <property type="entry name" value="TolB, C-terminal domain"/>
    <property type="match status" value="1"/>
</dbReference>
<protein>
    <submittedName>
        <fullName evidence="4">S9 family peptidase</fullName>
    </submittedName>
</protein>
<proteinExistence type="predicted"/>
<evidence type="ECO:0000259" key="3">
    <source>
        <dbReference type="Pfam" id="PF00326"/>
    </source>
</evidence>
<dbReference type="InterPro" id="IPR001375">
    <property type="entry name" value="Peptidase_S9_cat"/>
</dbReference>
<name>A0A951PR41_9CYAN</name>
<dbReference type="EMBL" id="JAHHIF010000057">
    <property type="protein sequence ID" value="MBW4548226.1"/>
    <property type="molecule type" value="Genomic_DNA"/>
</dbReference>
<dbReference type="InterPro" id="IPR029058">
    <property type="entry name" value="AB_hydrolase_fold"/>
</dbReference>
<dbReference type="InterPro" id="IPR011042">
    <property type="entry name" value="6-blade_b-propeller_TolB-like"/>
</dbReference>
<dbReference type="SUPFAM" id="SSF82171">
    <property type="entry name" value="DPP6 N-terminal domain-like"/>
    <property type="match status" value="1"/>
</dbReference>
<dbReference type="PANTHER" id="PTHR42776:SF27">
    <property type="entry name" value="DIPEPTIDYL PEPTIDASE FAMILY MEMBER 6"/>
    <property type="match status" value="1"/>
</dbReference>
<evidence type="ECO:0000256" key="2">
    <source>
        <dbReference type="SAM" id="MobiDB-lite"/>
    </source>
</evidence>
<dbReference type="GO" id="GO:0004252">
    <property type="term" value="F:serine-type endopeptidase activity"/>
    <property type="evidence" value="ECO:0007669"/>
    <property type="project" value="TreeGrafter"/>
</dbReference>
<dbReference type="AlphaFoldDB" id="A0A951PR41"/>
<reference evidence="4" key="2">
    <citation type="journal article" date="2022" name="Microbiol. Resour. Announc.">
        <title>Metagenome Sequencing to Explore Phylogenomics of Terrestrial Cyanobacteria.</title>
        <authorList>
            <person name="Ward R.D."/>
            <person name="Stajich J.E."/>
            <person name="Johansen J.R."/>
            <person name="Huntemann M."/>
            <person name="Clum A."/>
            <person name="Foster B."/>
            <person name="Foster B."/>
            <person name="Roux S."/>
            <person name="Palaniappan K."/>
            <person name="Varghese N."/>
            <person name="Mukherjee S."/>
            <person name="Reddy T.B.K."/>
            <person name="Daum C."/>
            <person name="Copeland A."/>
            <person name="Chen I.A."/>
            <person name="Ivanova N.N."/>
            <person name="Kyrpides N.C."/>
            <person name="Shapiro N."/>
            <person name="Eloe-Fadrosh E.A."/>
            <person name="Pietrasiak N."/>
        </authorList>
    </citation>
    <scope>NUCLEOTIDE SEQUENCE</scope>
    <source>
        <strain evidence="4">CPER-KK1</strain>
    </source>
</reference>
<organism evidence="4 5">
    <name type="scientific">Symplocastrum torsivum CPER-KK1</name>
    <dbReference type="NCBI Taxonomy" id="450513"/>
    <lineage>
        <taxon>Bacteria</taxon>
        <taxon>Bacillati</taxon>
        <taxon>Cyanobacteriota</taxon>
        <taxon>Cyanophyceae</taxon>
        <taxon>Oscillatoriophycideae</taxon>
        <taxon>Oscillatoriales</taxon>
        <taxon>Microcoleaceae</taxon>
        <taxon>Symplocastrum</taxon>
    </lineage>
</organism>
<keyword evidence="1" id="KW-0378">Hydrolase</keyword>
<feature type="compositionally biased region" description="Low complexity" evidence="2">
    <location>
        <begin position="1"/>
        <end position="12"/>
    </location>
</feature>
<dbReference type="Pfam" id="PF00326">
    <property type="entry name" value="Peptidase_S9"/>
    <property type="match status" value="1"/>
</dbReference>
<dbReference type="PANTHER" id="PTHR42776">
    <property type="entry name" value="SERINE PEPTIDASE S9 FAMILY MEMBER"/>
    <property type="match status" value="1"/>
</dbReference>
<accession>A0A951PR41</accession>
<dbReference type="Gene3D" id="3.40.50.1820">
    <property type="entry name" value="alpha/beta hydrolase"/>
    <property type="match status" value="1"/>
</dbReference>
<gene>
    <name evidence="4" type="ORF">KME25_27855</name>
</gene>
<reference evidence="4" key="1">
    <citation type="submission" date="2021-05" db="EMBL/GenBank/DDBJ databases">
        <authorList>
            <person name="Pietrasiak N."/>
            <person name="Ward R."/>
            <person name="Stajich J.E."/>
            <person name="Kurbessoian T."/>
        </authorList>
    </citation>
    <scope>NUCLEOTIDE SEQUENCE</scope>
    <source>
        <strain evidence="4">CPER-KK1</strain>
    </source>
</reference>
<evidence type="ECO:0000256" key="1">
    <source>
        <dbReference type="ARBA" id="ARBA00022801"/>
    </source>
</evidence>
<evidence type="ECO:0000313" key="4">
    <source>
        <dbReference type="EMBL" id="MBW4548226.1"/>
    </source>
</evidence>
<sequence>MTTATASQSATQLPPLIPRETLFGNPERTRPQLSPDGKYLAYIAPDEKNVLQVWLRSVGQEDDRKLTDDQKRGIRMYFWTYNADQLIYLQDSDGDENFHLYLVNIQSNIVRDLTPFQGVKAQVVEIDPELPDKVLVGLNLNNQQKFDVYCIDLNNGVVEFDTDNPGNIISWTADAKFQIRAATAATPDGGYELLFRETLDVPWETLRHWGPDEQGGAVGFSADNQTLYVIGSHDANAQRLLALDLASREETVIAEDEQYDVGGILTHPTTRVIQAVSFDKDKVEWQILDESIAADFEAIAQVRDGEFGVTSRDLADKNWLVAYTTDDGPVYYYAYNRESKSSTLLFSNQPKLEELSLASMEPVSYEARDGLTIHGYLTIPVGLEPRNLPTVLLVHGGPWARDTWGYSPIVQWLANRGYAVLQVNFRGSTGYGKAFLNAGNRQWAATMHDDLIDGVNWLVKQGIADPEKIAIMGGSYGGYATLVGLTYTPDVFAAGVDIVGPSNLVTLMKSIPPYWAPLLANMYHRVGNMETEEEFLKSRSPLFFVDRIQKPLLIGQGANDPRVKQAESEQIVEAMKKAGKPVEYALYTDEGHGFARPENRLHFFAIAEEFLAKYLGGRFEPVGDIQGHSGIVS</sequence>
<evidence type="ECO:0000313" key="5">
    <source>
        <dbReference type="Proteomes" id="UP000753908"/>
    </source>
</evidence>
<dbReference type="GO" id="GO:0006508">
    <property type="term" value="P:proteolysis"/>
    <property type="evidence" value="ECO:0007669"/>
    <property type="project" value="InterPro"/>
</dbReference>
<feature type="domain" description="Peptidase S9 prolyl oligopeptidase catalytic" evidence="3">
    <location>
        <begin position="405"/>
        <end position="617"/>
    </location>
</feature>
<comment type="caution">
    <text evidence="4">The sequence shown here is derived from an EMBL/GenBank/DDBJ whole genome shotgun (WGS) entry which is preliminary data.</text>
</comment>
<dbReference type="Proteomes" id="UP000753908">
    <property type="component" value="Unassembled WGS sequence"/>
</dbReference>
<dbReference type="SUPFAM" id="SSF53474">
    <property type="entry name" value="alpha/beta-Hydrolases"/>
    <property type="match status" value="1"/>
</dbReference>